<proteinExistence type="predicted"/>
<gene>
    <name evidence="3" type="ORF">TCE0_039r12823</name>
</gene>
<organism evidence="3 4">
    <name type="scientific">Talaromyces pinophilus</name>
    <name type="common">Penicillium pinophilum</name>
    <dbReference type="NCBI Taxonomy" id="128442"/>
    <lineage>
        <taxon>Eukaryota</taxon>
        <taxon>Fungi</taxon>
        <taxon>Dikarya</taxon>
        <taxon>Ascomycota</taxon>
        <taxon>Pezizomycotina</taxon>
        <taxon>Eurotiomycetes</taxon>
        <taxon>Eurotiomycetidae</taxon>
        <taxon>Eurotiales</taxon>
        <taxon>Trichocomaceae</taxon>
        <taxon>Talaromyces</taxon>
        <taxon>Talaromyces sect. Talaromyces</taxon>
    </lineage>
</organism>
<protein>
    <recommendedName>
        <fullName evidence="2">DUF6923 domain-containing protein</fullName>
    </recommendedName>
</protein>
<dbReference type="InterPro" id="IPR054215">
    <property type="entry name" value="DUF6923"/>
</dbReference>
<keyword evidence="4" id="KW-1185">Reference proteome</keyword>
<name>A0A6N4SL60_TALPI</name>
<feature type="signal peptide" evidence="1">
    <location>
        <begin position="1"/>
        <end position="23"/>
    </location>
</feature>
<dbReference type="Proteomes" id="UP000053095">
    <property type="component" value="Unassembled WGS sequence"/>
</dbReference>
<accession>A0A6N4SL60</accession>
<feature type="chain" id="PRO_5028265272" description="DUF6923 domain-containing protein" evidence="1">
    <location>
        <begin position="24"/>
        <end position="420"/>
    </location>
</feature>
<dbReference type="AlphaFoldDB" id="A0A6N4SL60"/>
<comment type="caution">
    <text evidence="3">The sequence shown here is derived from an EMBL/GenBank/DDBJ whole genome shotgun (WGS) entry which is preliminary data.</text>
</comment>
<reference evidence="4" key="1">
    <citation type="journal article" date="2015" name="Genome Announc.">
        <title>Draft genome sequence of Talaromyces cellulolyticus strain Y-94, a source of lignocellulosic biomass-degrading enzymes.</title>
        <authorList>
            <person name="Fujii T."/>
            <person name="Koike H."/>
            <person name="Sawayama S."/>
            <person name="Yano S."/>
            <person name="Inoue H."/>
        </authorList>
    </citation>
    <scope>NUCLEOTIDE SEQUENCE [LARGE SCALE GENOMIC DNA]</scope>
    <source>
        <strain evidence="4">Y-94</strain>
    </source>
</reference>
<dbReference type="SUPFAM" id="SSF101898">
    <property type="entry name" value="NHL repeat"/>
    <property type="match status" value="1"/>
</dbReference>
<evidence type="ECO:0000313" key="3">
    <source>
        <dbReference type="EMBL" id="GAM40458.1"/>
    </source>
</evidence>
<keyword evidence="1" id="KW-0732">Signal</keyword>
<evidence type="ECO:0000259" key="2">
    <source>
        <dbReference type="Pfam" id="PF21959"/>
    </source>
</evidence>
<evidence type="ECO:0000256" key="1">
    <source>
        <dbReference type="SAM" id="SignalP"/>
    </source>
</evidence>
<feature type="domain" description="DUF6923" evidence="2">
    <location>
        <begin position="199"/>
        <end position="415"/>
    </location>
</feature>
<evidence type="ECO:0000313" key="4">
    <source>
        <dbReference type="Proteomes" id="UP000053095"/>
    </source>
</evidence>
<dbReference type="EMBL" id="DF933835">
    <property type="protein sequence ID" value="GAM40458.1"/>
    <property type="molecule type" value="Genomic_DNA"/>
</dbReference>
<dbReference type="Pfam" id="PF21959">
    <property type="entry name" value="DUF6923"/>
    <property type="match status" value="1"/>
</dbReference>
<sequence>MTSRRTLLAILGAAHLFGSHVAAAPLDSGLDICLPFGIEVGLFIDLFDPPQVTEVVPCFVTSTTAIPSAGTYVVPAGISTGTVTAQGATDLCVTSVTTTTTTYPCSTATSFPTTWWDPCKSSSTSGTCRWTPPATSAPTTVTRTVTSTVTQSDTSAPTTVTDTVTSTVTQSATSCPVTTSTPTPTLSCDPYGYLIQYASLYQVDLTTGTATEVASAIGANTSINAIGYNTLDNYLYGYQASTNTILQISADGTAVTVSADAPPSGSYIGDIDSNGHYWVGLGAASSWAEIDLAPGSPTYGKILANGTATSPGYGVADWVYIPSAGEYLYAVGSNTSPSETALLRFDMSTHEWETVANYGALGVVGVGAVYGMNNGTVYASENGNGQIWQFPISGETPFMVSQGPPSGNNDGARCVLNLLA</sequence>